<feature type="transmembrane region" description="Helical" evidence="10">
    <location>
        <begin position="263"/>
        <end position="283"/>
    </location>
</feature>
<dbReference type="InterPro" id="IPR037294">
    <property type="entry name" value="ABC_BtuC-like"/>
</dbReference>
<evidence type="ECO:0000256" key="8">
    <source>
        <dbReference type="ARBA" id="ARBA00023004"/>
    </source>
</evidence>
<proteinExistence type="inferred from homology"/>
<organism evidence="11 12">
    <name type="scientific">Inconstantimicrobium porci</name>
    <dbReference type="NCBI Taxonomy" id="2652291"/>
    <lineage>
        <taxon>Bacteria</taxon>
        <taxon>Bacillati</taxon>
        <taxon>Bacillota</taxon>
        <taxon>Clostridia</taxon>
        <taxon>Eubacteriales</taxon>
        <taxon>Clostridiaceae</taxon>
        <taxon>Inconstantimicrobium</taxon>
    </lineage>
</organism>
<feature type="transmembrane region" description="Helical" evidence="10">
    <location>
        <begin position="38"/>
        <end position="58"/>
    </location>
</feature>
<dbReference type="InterPro" id="IPR000522">
    <property type="entry name" value="ABC_transptr_permease_BtuC"/>
</dbReference>
<feature type="transmembrane region" description="Helical" evidence="10">
    <location>
        <begin position="223"/>
        <end position="251"/>
    </location>
</feature>
<comment type="caution">
    <text evidence="11">The sequence shown here is derived from an EMBL/GenBank/DDBJ whole genome shotgun (WGS) entry which is preliminary data.</text>
</comment>
<sequence>MKNKKKIVLLGAVSLIICILFLTVGLDSNYKYVLSKRIPKLIAIILTGVSISFSSMVFQTITNNRILTPGVMGMDSIYIFLQTLIIFFLGSSSSLSRNNNLNFIISLIFMILVMQLLYKLMIGKKNLNILYLLLIGMVFKTFFGSLSSFMQTVIDPNEFQMVQDKMFASFNNINADILLISLILVAISIVYASEYINIFDVMALGREEAINLGVDYELVVKKVLVVIAILLSVSTALVGPITFLGLMVVSISREFIKSYKHSYLITSSAFIAVIALVGGQFIVERVMNFKVTIDVIINFIGGIYFIYLLLKESRSNDTVK</sequence>
<evidence type="ECO:0000256" key="9">
    <source>
        <dbReference type="ARBA" id="ARBA00023136"/>
    </source>
</evidence>
<keyword evidence="7 10" id="KW-1133">Transmembrane helix</keyword>
<dbReference type="EMBL" id="VULX01000024">
    <property type="protein sequence ID" value="MSR92165.1"/>
    <property type="molecule type" value="Genomic_DNA"/>
</dbReference>
<dbReference type="RefSeq" id="WP_154532061.1">
    <property type="nucleotide sequence ID" value="NZ_JAQXTV010000253.1"/>
</dbReference>
<dbReference type="Gene3D" id="1.10.3470.10">
    <property type="entry name" value="ABC transporter involved in vitamin B12 uptake, BtuC"/>
    <property type="match status" value="1"/>
</dbReference>
<keyword evidence="6 10" id="KW-0812">Transmembrane</keyword>
<evidence type="ECO:0000256" key="4">
    <source>
        <dbReference type="ARBA" id="ARBA00022475"/>
    </source>
</evidence>
<dbReference type="Proteomes" id="UP000460287">
    <property type="component" value="Unassembled WGS sequence"/>
</dbReference>
<evidence type="ECO:0000256" key="6">
    <source>
        <dbReference type="ARBA" id="ARBA00022692"/>
    </source>
</evidence>
<feature type="transmembrane region" description="Helical" evidence="10">
    <location>
        <begin position="70"/>
        <end position="89"/>
    </location>
</feature>
<feature type="transmembrane region" description="Helical" evidence="10">
    <location>
        <begin position="101"/>
        <end position="118"/>
    </location>
</feature>
<name>A0A7X2N0U0_9CLOT</name>
<dbReference type="GO" id="GO:0005886">
    <property type="term" value="C:plasma membrane"/>
    <property type="evidence" value="ECO:0007669"/>
    <property type="project" value="UniProtKB-SubCell"/>
</dbReference>
<keyword evidence="5" id="KW-0406">Ion transport</keyword>
<comment type="subcellular location">
    <subcellularLocation>
        <location evidence="1">Cell membrane</location>
        <topology evidence="1">Multi-pass membrane protein</topology>
    </subcellularLocation>
</comment>
<keyword evidence="4" id="KW-1003">Cell membrane</keyword>
<keyword evidence="9 10" id="KW-0472">Membrane</keyword>
<feature type="transmembrane region" description="Helical" evidence="10">
    <location>
        <begin position="289"/>
        <end position="310"/>
    </location>
</feature>
<evidence type="ECO:0000256" key="10">
    <source>
        <dbReference type="SAM" id="Phobius"/>
    </source>
</evidence>
<dbReference type="AlphaFoldDB" id="A0A7X2N0U0"/>
<dbReference type="PANTHER" id="PTHR30472:SF19">
    <property type="entry name" value="PETROBACTIN IMPORT SYSTEM PERMEASE PROTEIN YCLO"/>
    <property type="match status" value="1"/>
</dbReference>
<dbReference type="FunFam" id="1.10.3470.10:FF:000004">
    <property type="entry name" value="Iron compound ABC transporter, permease"/>
    <property type="match status" value="1"/>
</dbReference>
<dbReference type="GO" id="GO:0022857">
    <property type="term" value="F:transmembrane transporter activity"/>
    <property type="evidence" value="ECO:0007669"/>
    <property type="project" value="InterPro"/>
</dbReference>
<dbReference type="CDD" id="cd06550">
    <property type="entry name" value="TM_ABC_iron-siderophores_like"/>
    <property type="match status" value="1"/>
</dbReference>
<evidence type="ECO:0000313" key="12">
    <source>
        <dbReference type="Proteomes" id="UP000460287"/>
    </source>
</evidence>
<accession>A0A7X2N0U0</accession>
<keyword evidence="5" id="KW-0410">Iron transport</keyword>
<evidence type="ECO:0000313" key="11">
    <source>
        <dbReference type="EMBL" id="MSR92165.1"/>
    </source>
</evidence>
<dbReference type="Pfam" id="PF01032">
    <property type="entry name" value="FecCD"/>
    <property type="match status" value="1"/>
</dbReference>
<reference evidence="11 12" key="1">
    <citation type="submission" date="2019-08" db="EMBL/GenBank/DDBJ databases">
        <title>In-depth cultivation of the pig gut microbiome towards novel bacterial diversity and tailored functional studies.</title>
        <authorList>
            <person name="Wylensek D."/>
            <person name="Hitch T.C.A."/>
            <person name="Clavel T."/>
        </authorList>
    </citation>
    <scope>NUCLEOTIDE SEQUENCE [LARGE SCALE GENOMIC DNA]</scope>
    <source>
        <strain evidence="11 12">WCA-383-APC-5B</strain>
    </source>
</reference>
<keyword evidence="12" id="KW-1185">Reference proteome</keyword>
<feature type="transmembrane region" description="Helical" evidence="10">
    <location>
        <begin position="130"/>
        <end position="154"/>
    </location>
</feature>
<dbReference type="GO" id="GO:0033214">
    <property type="term" value="P:siderophore-iron import into cell"/>
    <property type="evidence" value="ECO:0007669"/>
    <property type="project" value="TreeGrafter"/>
</dbReference>
<evidence type="ECO:0000256" key="3">
    <source>
        <dbReference type="ARBA" id="ARBA00022448"/>
    </source>
</evidence>
<evidence type="ECO:0000256" key="7">
    <source>
        <dbReference type="ARBA" id="ARBA00022989"/>
    </source>
</evidence>
<feature type="transmembrane region" description="Helical" evidence="10">
    <location>
        <begin position="175"/>
        <end position="193"/>
    </location>
</feature>
<evidence type="ECO:0000256" key="5">
    <source>
        <dbReference type="ARBA" id="ARBA00022496"/>
    </source>
</evidence>
<dbReference type="PANTHER" id="PTHR30472">
    <property type="entry name" value="FERRIC ENTEROBACTIN TRANSPORT SYSTEM PERMEASE PROTEIN"/>
    <property type="match status" value="1"/>
</dbReference>
<evidence type="ECO:0000256" key="2">
    <source>
        <dbReference type="ARBA" id="ARBA00007935"/>
    </source>
</evidence>
<feature type="transmembrane region" description="Helical" evidence="10">
    <location>
        <begin position="6"/>
        <end position="26"/>
    </location>
</feature>
<keyword evidence="8" id="KW-0408">Iron</keyword>
<gene>
    <name evidence="11" type="ORF">FYJ33_12360</name>
</gene>
<keyword evidence="3" id="KW-0813">Transport</keyword>
<dbReference type="SUPFAM" id="SSF81345">
    <property type="entry name" value="ABC transporter involved in vitamin B12 uptake, BtuC"/>
    <property type="match status" value="1"/>
</dbReference>
<protein>
    <submittedName>
        <fullName evidence="11">Iron chelate uptake ABC transporter family permease subunit</fullName>
    </submittedName>
</protein>
<evidence type="ECO:0000256" key="1">
    <source>
        <dbReference type="ARBA" id="ARBA00004651"/>
    </source>
</evidence>
<comment type="similarity">
    <text evidence="2">Belongs to the binding-protein-dependent transport system permease family. FecCD subfamily.</text>
</comment>